<dbReference type="CDD" id="cd10032">
    <property type="entry name" value="UDG-F6_HDG"/>
    <property type="match status" value="1"/>
</dbReference>
<dbReference type="Pfam" id="PF03167">
    <property type="entry name" value="UDG"/>
    <property type="match status" value="1"/>
</dbReference>
<proteinExistence type="predicted"/>
<evidence type="ECO:0000259" key="1">
    <source>
        <dbReference type="Pfam" id="PF03167"/>
    </source>
</evidence>
<evidence type="ECO:0000313" key="3">
    <source>
        <dbReference type="Proteomes" id="UP000249522"/>
    </source>
</evidence>
<organism evidence="2 3">
    <name type="scientific">Paenibacillus sambharensis</name>
    <dbReference type="NCBI Taxonomy" id="1803190"/>
    <lineage>
        <taxon>Bacteria</taxon>
        <taxon>Bacillati</taxon>
        <taxon>Bacillota</taxon>
        <taxon>Bacilli</taxon>
        <taxon>Bacillales</taxon>
        <taxon>Paenibacillaceae</taxon>
        <taxon>Paenibacillus</taxon>
    </lineage>
</organism>
<dbReference type="AlphaFoldDB" id="A0A2W1LIT4"/>
<dbReference type="InterPro" id="IPR005122">
    <property type="entry name" value="Uracil-DNA_glycosylase-like"/>
</dbReference>
<dbReference type="InterPro" id="IPR036895">
    <property type="entry name" value="Uracil-DNA_glycosylase-like_sf"/>
</dbReference>
<dbReference type="OrthoDB" id="9799921at2"/>
<feature type="domain" description="Uracil-DNA glycosylase-like" evidence="1">
    <location>
        <begin position="5"/>
        <end position="141"/>
    </location>
</feature>
<protein>
    <submittedName>
        <fullName evidence="2">DNA-deoxyinosine glycosylase</fullName>
    </submittedName>
</protein>
<dbReference type="Gene3D" id="3.40.470.10">
    <property type="entry name" value="Uracil-DNA glycosylase-like domain"/>
    <property type="match status" value="1"/>
</dbReference>
<comment type="caution">
    <text evidence="2">The sequence shown here is derived from an EMBL/GenBank/DDBJ whole genome shotgun (WGS) entry which is preliminary data.</text>
</comment>
<dbReference type="NCBIfam" id="TIGR04274">
    <property type="entry name" value="hypoxanDNAglyco"/>
    <property type="match status" value="1"/>
</dbReference>
<reference evidence="2 3" key="1">
    <citation type="submission" date="2018-06" db="EMBL/GenBank/DDBJ databases">
        <title>Paenibacillus imtechensis sp. nov.</title>
        <authorList>
            <person name="Pinnaka A.K."/>
            <person name="Singh H."/>
            <person name="Kaur M."/>
        </authorList>
    </citation>
    <scope>NUCLEOTIDE SEQUENCE [LARGE SCALE GENOMIC DNA]</scope>
    <source>
        <strain evidence="2 3">SMB1</strain>
    </source>
</reference>
<gene>
    <name evidence="2" type="ORF">DNH61_17885</name>
</gene>
<sequence length="155" mass="17528">MVDEDCTRLVLGSMPGEVSLREGRYYAHPRNGFWPIMYGLYGKVPEEDYELRKQFLLRRGIGLWDVLAACERSGSLDSAIRNPEVNEFAPLLGSYPGIRTLFFNGGKAYELFMRHAAPKLAGNMPELVKLPSTSPAYTMPIEAKLEQWRVVAETK</sequence>
<dbReference type="Proteomes" id="UP000249522">
    <property type="component" value="Unassembled WGS sequence"/>
</dbReference>
<dbReference type="EMBL" id="QKRB01000053">
    <property type="protein sequence ID" value="PZD94494.1"/>
    <property type="molecule type" value="Genomic_DNA"/>
</dbReference>
<evidence type="ECO:0000313" key="2">
    <source>
        <dbReference type="EMBL" id="PZD94494.1"/>
    </source>
</evidence>
<dbReference type="SUPFAM" id="SSF52141">
    <property type="entry name" value="Uracil-DNA glycosylase-like"/>
    <property type="match status" value="1"/>
</dbReference>
<accession>A0A2W1LIT4</accession>
<dbReference type="InterPro" id="IPR026353">
    <property type="entry name" value="Hypoxan-DNA_Glyclase"/>
</dbReference>
<name>A0A2W1LIT4_9BACL</name>
<keyword evidence="3" id="KW-1185">Reference proteome</keyword>